<dbReference type="CDD" id="cd01347">
    <property type="entry name" value="ligand_gated_channel"/>
    <property type="match status" value="1"/>
</dbReference>
<dbReference type="InterPro" id="IPR012910">
    <property type="entry name" value="Plug_dom"/>
</dbReference>
<feature type="signal peptide" evidence="13">
    <location>
        <begin position="1"/>
        <end position="29"/>
    </location>
</feature>
<protein>
    <submittedName>
        <fullName evidence="16">Iron complex outermembrane receptor protein</fullName>
    </submittedName>
</protein>
<dbReference type="AlphaFoldDB" id="A0A840HRG9"/>
<evidence type="ECO:0000256" key="4">
    <source>
        <dbReference type="ARBA" id="ARBA00022496"/>
    </source>
</evidence>
<dbReference type="GO" id="GO:0006826">
    <property type="term" value="P:iron ion transport"/>
    <property type="evidence" value="ECO:0007669"/>
    <property type="project" value="UniProtKB-KW"/>
</dbReference>
<reference evidence="16 17" key="1">
    <citation type="submission" date="2020-08" db="EMBL/GenBank/DDBJ databases">
        <title>Genomic Encyclopedia of Type Strains, Phase IV (KMG-IV): sequencing the most valuable type-strain genomes for metagenomic binning, comparative biology and taxonomic classification.</title>
        <authorList>
            <person name="Goeker M."/>
        </authorList>
    </citation>
    <scope>NUCLEOTIDE SEQUENCE [LARGE SCALE GENOMIC DNA]</scope>
    <source>
        <strain evidence="16 17">DSM 7465</strain>
    </source>
</reference>
<dbReference type="InterPro" id="IPR000531">
    <property type="entry name" value="Beta-barrel_TonB"/>
</dbReference>
<feature type="domain" description="TonB-dependent receptor-like beta-barrel" evidence="14">
    <location>
        <begin position="269"/>
        <end position="707"/>
    </location>
</feature>
<evidence type="ECO:0000256" key="2">
    <source>
        <dbReference type="ARBA" id="ARBA00022448"/>
    </source>
</evidence>
<keyword evidence="9 11" id="KW-0472">Membrane</keyword>
<keyword evidence="3 11" id="KW-1134">Transmembrane beta strand</keyword>
<proteinExistence type="inferred from homology"/>
<comment type="similarity">
    <text evidence="11 12">Belongs to the TonB-dependent receptor family.</text>
</comment>
<organism evidence="16 17">
    <name type="scientific">Rhizorhapis suberifaciens</name>
    <name type="common">corky root of lettuce</name>
    <dbReference type="NCBI Taxonomy" id="13656"/>
    <lineage>
        <taxon>Bacteria</taxon>
        <taxon>Pseudomonadati</taxon>
        <taxon>Pseudomonadota</taxon>
        <taxon>Alphaproteobacteria</taxon>
        <taxon>Sphingomonadales</taxon>
        <taxon>Sphingomonadaceae</taxon>
        <taxon>Rhizorhapis</taxon>
    </lineage>
</organism>
<dbReference type="PANTHER" id="PTHR32552:SF81">
    <property type="entry name" value="TONB-DEPENDENT OUTER MEMBRANE RECEPTOR"/>
    <property type="match status" value="1"/>
</dbReference>
<gene>
    <name evidence="16" type="ORF">HNQ99_000476</name>
</gene>
<keyword evidence="6" id="KW-0408">Iron</keyword>
<keyword evidence="16" id="KW-0675">Receptor</keyword>
<evidence type="ECO:0000256" key="9">
    <source>
        <dbReference type="ARBA" id="ARBA00023136"/>
    </source>
</evidence>
<evidence type="ECO:0000256" key="5">
    <source>
        <dbReference type="ARBA" id="ARBA00022692"/>
    </source>
</evidence>
<keyword evidence="13" id="KW-0732">Signal</keyword>
<accession>A0A840HRG9</accession>
<evidence type="ECO:0000259" key="15">
    <source>
        <dbReference type="Pfam" id="PF07715"/>
    </source>
</evidence>
<dbReference type="EMBL" id="JACHOV010000002">
    <property type="protein sequence ID" value="MBB4640188.1"/>
    <property type="molecule type" value="Genomic_DNA"/>
</dbReference>
<dbReference type="Pfam" id="PF07715">
    <property type="entry name" value="Plug"/>
    <property type="match status" value="1"/>
</dbReference>
<keyword evidence="2 11" id="KW-0813">Transport</keyword>
<evidence type="ECO:0000256" key="1">
    <source>
        <dbReference type="ARBA" id="ARBA00004571"/>
    </source>
</evidence>
<evidence type="ECO:0000259" key="14">
    <source>
        <dbReference type="Pfam" id="PF00593"/>
    </source>
</evidence>
<feature type="domain" description="TonB-dependent receptor plug" evidence="15">
    <location>
        <begin position="60"/>
        <end position="167"/>
    </location>
</feature>
<keyword evidence="5 11" id="KW-0812">Transmembrane</keyword>
<dbReference type="Gene3D" id="2.40.170.20">
    <property type="entry name" value="TonB-dependent receptor, beta-barrel domain"/>
    <property type="match status" value="1"/>
</dbReference>
<keyword evidence="8 12" id="KW-0798">TonB box</keyword>
<evidence type="ECO:0000256" key="10">
    <source>
        <dbReference type="ARBA" id="ARBA00023237"/>
    </source>
</evidence>
<dbReference type="Proteomes" id="UP000575068">
    <property type="component" value="Unassembled WGS sequence"/>
</dbReference>
<evidence type="ECO:0000256" key="12">
    <source>
        <dbReference type="RuleBase" id="RU003357"/>
    </source>
</evidence>
<name>A0A840HRG9_9SPHN</name>
<keyword evidence="7" id="KW-0406">Ion transport</keyword>
<feature type="chain" id="PRO_5032522500" evidence="13">
    <location>
        <begin position="30"/>
        <end position="741"/>
    </location>
</feature>
<evidence type="ECO:0000256" key="3">
    <source>
        <dbReference type="ARBA" id="ARBA00022452"/>
    </source>
</evidence>
<evidence type="ECO:0000256" key="7">
    <source>
        <dbReference type="ARBA" id="ARBA00023065"/>
    </source>
</evidence>
<dbReference type="Pfam" id="PF00593">
    <property type="entry name" value="TonB_dep_Rec_b-barrel"/>
    <property type="match status" value="1"/>
</dbReference>
<keyword evidence="4" id="KW-0410">Iron transport</keyword>
<dbReference type="InterPro" id="IPR039426">
    <property type="entry name" value="TonB-dep_rcpt-like"/>
</dbReference>
<evidence type="ECO:0000256" key="11">
    <source>
        <dbReference type="PROSITE-ProRule" id="PRU01360"/>
    </source>
</evidence>
<dbReference type="PANTHER" id="PTHR32552">
    <property type="entry name" value="FERRICHROME IRON RECEPTOR-RELATED"/>
    <property type="match status" value="1"/>
</dbReference>
<comment type="caution">
    <text evidence="16">The sequence shown here is derived from an EMBL/GenBank/DDBJ whole genome shotgun (WGS) entry which is preliminary data.</text>
</comment>
<evidence type="ECO:0000256" key="6">
    <source>
        <dbReference type="ARBA" id="ARBA00023004"/>
    </source>
</evidence>
<keyword evidence="17" id="KW-1185">Reference proteome</keyword>
<evidence type="ECO:0000313" key="16">
    <source>
        <dbReference type="EMBL" id="MBB4640188.1"/>
    </source>
</evidence>
<keyword evidence="10 11" id="KW-0998">Cell outer membrane</keyword>
<dbReference type="GO" id="GO:0009279">
    <property type="term" value="C:cell outer membrane"/>
    <property type="evidence" value="ECO:0007669"/>
    <property type="project" value="UniProtKB-SubCell"/>
</dbReference>
<dbReference type="InterPro" id="IPR036942">
    <property type="entry name" value="Beta-barrel_TonB_sf"/>
</dbReference>
<comment type="subcellular location">
    <subcellularLocation>
        <location evidence="1 11">Cell outer membrane</location>
        <topology evidence="1 11">Multi-pass membrane protein</topology>
    </subcellularLocation>
</comment>
<evidence type="ECO:0000256" key="13">
    <source>
        <dbReference type="SAM" id="SignalP"/>
    </source>
</evidence>
<evidence type="ECO:0000256" key="8">
    <source>
        <dbReference type="ARBA" id="ARBA00023077"/>
    </source>
</evidence>
<evidence type="ECO:0000313" key="17">
    <source>
        <dbReference type="Proteomes" id="UP000575068"/>
    </source>
</evidence>
<dbReference type="RefSeq" id="WP_184474060.1">
    <property type="nucleotide sequence ID" value="NZ_JACHOV010000002.1"/>
</dbReference>
<dbReference type="SUPFAM" id="SSF56935">
    <property type="entry name" value="Porins"/>
    <property type="match status" value="1"/>
</dbReference>
<dbReference type="PROSITE" id="PS52016">
    <property type="entry name" value="TONB_DEPENDENT_REC_3"/>
    <property type="match status" value="1"/>
</dbReference>
<sequence>MTISKNQLKSVFYLSAASVALLAGGSAFAQEEVAPVTTTDEALSGMVDIVVTARRRAENLQDVPIAVTALGGAALEKGGITSVLDIAKVTPNVTMTQFNVGEPQTYVRGVGSQTDSAASESSVTVSVDDVPIGRGGAPSVAFLDVSRIEVLRGPQGTLYGRNASAGTISFYANRPEDSFSGYVEGSYGSFDTYGAKAIINTPVAEGFALRAAGQYSHSDGYAKNIATGERLQGGERYAGRLQLQAETGAWVFLISGDYSKDDLTGDSRYVVGSSESSPGLLAVANAIQAPYAGDVWKSSGFPGTFQKRRNYGIVGRIEYDAGWSTITSVSAYRNNEYSLRADYSGLRDAFPLRVDDRIQESSHQVTQELRLNSPSTSKIQWVAGLFYYKDDVDRVEQFVVTANAPIPAVLGGDNTGSQAAQTTSYAAFAQATLPFAEIFELTLGGRLTHDKKEVFQTLVHNGPAGSGVGFPFFPGSPYAVPAKASFTKPTWRVTLAAEPAPGKHIYLSYDRGYKSGTFTSQAQNAVQAGFLVKPEKLDSFDLGFKTQWLDNSLRLNADAFYLKYQDLQVFEFGQTLNFVLANADATVKGVEVQAVIAPTRNFNSGFNFSYQDAKFTSNPFFSGATLPYDGNRLSRAPKIKWSTFVELSQPVGSGTATVRANYDFQDAFYYNPANDAASLQKSYGVLGAFAAWESSNGLKLSLTGTNLLNEKYSVHHISFQGLGLRIFSPPRAVTFAVSKSF</sequence>